<feature type="transmembrane region" description="Helical" evidence="8">
    <location>
        <begin position="366"/>
        <end position="384"/>
    </location>
</feature>
<feature type="transmembrane region" description="Helical" evidence="8">
    <location>
        <begin position="12"/>
        <end position="30"/>
    </location>
</feature>
<organism evidence="10 11">
    <name type="scientific">Clostridium botulinum</name>
    <dbReference type="NCBI Taxonomy" id="1491"/>
    <lineage>
        <taxon>Bacteria</taxon>
        <taxon>Bacillati</taxon>
        <taxon>Bacillota</taxon>
        <taxon>Clostridia</taxon>
        <taxon>Eubacteriales</taxon>
        <taxon>Clostridiaceae</taxon>
        <taxon>Clostridium</taxon>
    </lineage>
</organism>
<keyword evidence="2" id="KW-1003">Cell membrane</keyword>
<evidence type="ECO:0000256" key="7">
    <source>
        <dbReference type="ARBA" id="ARBA00023315"/>
    </source>
</evidence>
<gene>
    <name evidence="10" type="ORF">FC871_02385</name>
</gene>
<feature type="transmembrane region" description="Helical" evidence="8">
    <location>
        <begin position="168"/>
        <end position="187"/>
    </location>
</feature>
<dbReference type="AlphaFoldDB" id="A0A846JB62"/>
<keyword evidence="4 8" id="KW-0812">Transmembrane</keyword>
<dbReference type="InterPro" id="IPR002656">
    <property type="entry name" value="Acyl_transf_3_dom"/>
</dbReference>
<comment type="subcellular location">
    <subcellularLocation>
        <location evidence="1">Cell membrane</location>
        <topology evidence="1">Multi-pass membrane protein</topology>
    </subcellularLocation>
</comment>
<dbReference type="CDD" id="cd01840">
    <property type="entry name" value="SGNH_hydrolase_yrhL_like"/>
    <property type="match status" value="1"/>
</dbReference>
<name>A0A846JB62_CLOBO</name>
<feature type="transmembrane region" description="Helical" evidence="8">
    <location>
        <begin position="76"/>
        <end position="96"/>
    </location>
</feature>
<dbReference type="SUPFAM" id="SSF52266">
    <property type="entry name" value="SGNH hydrolase"/>
    <property type="match status" value="1"/>
</dbReference>
<dbReference type="InterPro" id="IPR050879">
    <property type="entry name" value="Acyltransferase_3"/>
</dbReference>
<keyword evidence="5 8" id="KW-1133">Transmembrane helix</keyword>
<feature type="transmembrane region" description="Helical" evidence="8">
    <location>
        <begin position="199"/>
        <end position="216"/>
    </location>
</feature>
<feature type="transmembrane region" description="Helical" evidence="8">
    <location>
        <begin position="135"/>
        <end position="156"/>
    </location>
</feature>
<dbReference type="Proteomes" id="UP000480039">
    <property type="component" value="Unassembled WGS sequence"/>
</dbReference>
<dbReference type="GO" id="GO:0009103">
    <property type="term" value="P:lipopolysaccharide biosynthetic process"/>
    <property type="evidence" value="ECO:0007669"/>
    <property type="project" value="TreeGrafter"/>
</dbReference>
<evidence type="ECO:0000313" key="10">
    <source>
        <dbReference type="EMBL" id="NFJ07354.1"/>
    </source>
</evidence>
<dbReference type="PANTHER" id="PTHR23028:SF53">
    <property type="entry name" value="ACYL_TRANSF_3 DOMAIN-CONTAINING PROTEIN"/>
    <property type="match status" value="1"/>
</dbReference>
<evidence type="ECO:0000256" key="4">
    <source>
        <dbReference type="ARBA" id="ARBA00022692"/>
    </source>
</evidence>
<keyword evidence="6 8" id="KW-0472">Membrane</keyword>
<evidence type="ECO:0000256" key="6">
    <source>
        <dbReference type="ARBA" id="ARBA00023136"/>
    </source>
</evidence>
<dbReference type="Pfam" id="PF01757">
    <property type="entry name" value="Acyl_transf_3"/>
    <property type="match status" value="1"/>
</dbReference>
<feature type="transmembrane region" description="Helical" evidence="8">
    <location>
        <begin position="323"/>
        <end position="345"/>
    </location>
</feature>
<keyword evidence="3 10" id="KW-0808">Transferase</keyword>
<feature type="transmembrane region" description="Helical" evidence="8">
    <location>
        <begin position="36"/>
        <end position="55"/>
    </location>
</feature>
<evidence type="ECO:0000256" key="8">
    <source>
        <dbReference type="SAM" id="Phobius"/>
    </source>
</evidence>
<dbReference type="InterPro" id="IPR036514">
    <property type="entry name" value="SGNH_hydro_sf"/>
</dbReference>
<dbReference type="GO" id="GO:0005886">
    <property type="term" value="C:plasma membrane"/>
    <property type="evidence" value="ECO:0007669"/>
    <property type="project" value="UniProtKB-SubCell"/>
</dbReference>
<dbReference type="Gene3D" id="3.40.50.1110">
    <property type="entry name" value="SGNH hydrolase"/>
    <property type="match status" value="1"/>
</dbReference>
<evidence type="ECO:0000256" key="1">
    <source>
        <dbReference type="ARBA" id="ARBA00004651"/>
    </source>
</evidence>
<comment type="caution">
    <text evidence="10">The sequence shown here is derived from an EMBL/GenBank/DDBJ whole genome shotgun (WGS) entry which is preliminary data.</text>
</comment>
<dbReference type="PANTHER" id="PTHR23028">
    <property type="entry name" value="ACETYLTRANSFERASE"/>
    <property type="match status" value="1"/>
</dbReference>
<dbReference type="GO" id="GO:0016747">
    <property type="term" value="F:acyltransferase activity, transferring groups other than amino-acyl groups"/>
    <property type="evidence" value="ECO:0007669"/>
    <property type="project" value="InterPro"/>
</dbReference>
<proteinExistence type="predicted"/>
<dbReference type="EMBL" id="SWQE01000001">
    <property type="protein sequence ID" value="NFJ07354.1"/>
    <property type="molecule type" value="Genomic_DNA"/>
</dbReference>
<feature type="transmembrane region" description="Helical" evidence="8">
    <location>
        <begin position="300"/>
        <end position="317"/>
    </location>
</feature>
<reference evidence="10 11" key="1">
    <citation type="submission" date="2019-04" db="EMBL/GenBank/DDBJ databases">
        <title>Genome sequencing of Clostridium botulinum Groups I-IV and Clostridium butyricum.</title>
        <authorList>
            <person name="Brunt J."/>
            <person name="Van Vliet A.H.M."/>
            <person name="Stringer S.C."/>
            <person name="Carter A.T."/>
            <person name="Peck M.W."/>
        </authorList>
    </citation>
    <scope>NUCLEOTIDE SEQUENCE [LARGE SCALE GENOMIC DNA]</scope>
    <source>
        <strain evidence="10 11">Colworth BL30</strain>
    </source>
</reference>
<accession>A0A846JB62</accession>
<evidence type="ECO:0000313" key="11">
    <source>
        <dbReference type="Proteomes" id="UP000480039"/>
    </source>
</evidence>
<evidence type="ECO:0000259" key="9">
    <source>
        <dbReference type="Pfam" id="PF01757"/>
    </source>
</evidence>
<evidence type="ECO:0000256" key="3">
    <source>
        <dbReference type="ARBA" id="ARBA00022679"/>
    </source>
</evidence>
<evidence type="ECO:0000256" key="5">
    <source>
        <dbReference type="ARBA" id="ARBA00022989"/>
    </source>
</evidence>
<feature type="transmembrane region" description="Helical" evidence="8">
    <location>
        <begin position="228"/>
        <end position="250"/>
    </location>
</feature>
<protein>
    <submittedName>
        <fullName evidence="10">Acetyltransferase</fullName>
    </submittedName>
</protein>
<feature type="domain" description="Acyltransferase 3" evidence="9">
    <location>
        <begin position="8"/>
        <end position="335"/>
    </location>
</feature>
<keyword evidence="7" id="KW-0012">Acyltransferase</keyword>
<sequence length="586" mass="66369">MHNRCYITGLDGIRAFGILFVTFYHFGFSWAKGGFLGVDIFFVLSGYLITSKILLSDKNFKVKTFSKGRLRRLLPPAYLMIIVTVLWTMLLNRRLLANLLGDTISSISYTTNWWFISHKLSYFDSFGSPSPLKHIWFLAVQEQFYILWPFILIAGLKITKKTNQLSNIIFIGALFSAALMGILYNPTADPSRVYYGTDTRAFELLIGSFLAAVLSNKKPITKKGSIRYIISLNLISIITFSIFIFSAIFIDEFNAFLYRGGLFLFSLNSALLISCICHPKGILGPILSWVPLRWIGTRSYGIYLWHYPIMVLSTPVYEIGNPSYLRVFLQLTLTCIIGEFSYRFIELPIRKLGLRKYYTLTLAKKNSTIISFIVIISLAIVSITKINLSSQEDQTSSLGINKTQINQKHMSISTENNDLSSNKENSPAAIKYYKNILALGDSIMLDITPNLNKKYNNITIDGKIGRQMSEAITLTAKYATFNASDKAVIIQLGTNGYFTNKQIDELLESFSKAHIFLINTRVPRSWESKVNKLLKEKAEERDNVTLIDWYSTASKNPGYFEPDGVHLNSNGSQALLNLISENLKIK</sequence>
<evidence type="ECO:0000256" key="2">
    <source>
        <dbReference type="ARBA" id="ARBA00022475"/>
    </source>
</evidence>